<comment type="caution">
    <text evidence="1">The sequence shown here is derived from an EMBL/GenBank/DDBJ whole genome shotgun (WGS) entry which is preliminary data.</text>
</comment>
<evidence type="ECO:0000313" key="1">
    <source>
        <dbReference type="EMBL" id="EGF24021.1"/>
    </source>
</evidence>
<dbReference type="AlphaFoldDB" id="F2B234"/>
<dbReference type="EMBL" id="AFAR01000318">
    <property type="protein sequence ID" value="EGF24021.1"/>
    <property type="molecule type" value="Genomic_DNA"/>
</dbReference>
<reference evidence="1 2" key="1">
    <citation type="journal article" date="2013" name="Mar. Genomics">
        <title>Expression of sulfatases in Rhodopirellula baltica and the diversity of sulfatases in the genus Rhodopirellula.</title>
        <authorList>
            <person name="Wegner C.E."/>
            <person name="Richter-Heitmann T."/>
            <person name="Klindworth A."/>
            <person name="Klockow C."/>
            <person name="Richter M."/>
            <person name="Achstetter T."/>
            <person name="Glockner F.O."/>
            <person name="Harder J."/>
        </authorList>
    </citation>
    <scope>NUCLEOTIDE SEQUENCE [LARGE SCALE GENOMIC DNA]</scope>
    <source>
        <strain evidence="1 2">WH47</strain>
    </source>
</reference>
<protein>
    <submittedName>
        <fullName evidence="1">Uncharacterized protein</fullName>
    </submittedName>
</protein>
<dbReference type="PATRIC" id="fig|991778.3.peg.6398"/>
<accession>F2B234</accession>
<sequence>MAAELACAADYDRDIIVQFKKSIHSGGTLLATRRREQHAKQGSFASRTTQGLWRACSFFDPLFGRFLHGVPLPERSFRRGRATPFGRTRG</sequence>
<name>F2B234_RHOBT</name>
<organism evidence="1 2">
    <name type="scientific">Rhodopirellula baltica WH47</name>
    <dbReference type="NCBI Taxonomy" id="991778"/>
    <lineage>
        <taxon>Bacteria</taxon>
        <taxon>Pseudomonadati</taxon>
        <taxon>Planctomycetota</taxon>
        <taxon>Planctomycetia</taxon>
        <taxon>Pirellulales</taxon>
        <taxon>Pirellulaceae</taxon>
        <taxon>Rhodopirellula</taxon>
    </lineage>
</organism>
<gene>
    <name evidence="1" type="ORF">RBWH47_01162</name>
</gene>
<proteinExistence type="predicted"/>
<evidence type="ECO:0000313" key="2">
    <source>
        <dbReference type="Proteomes" id="UP000006222"/>
    </source>
</evidence>
<dbReference type="Proteomes" id="UP000006222">
    <property type="component" value="Unassembled WGS sequence"/>
</dbReference>